<dbReference type="EMBL" id="VRZA01000002">
    <property type="protein sequence ID" value="TXS95249.1"/>
    <property type="molecule type" value="Genomic_DNA"/>
</dbReference>
<evidence type="ECO:0000313" key="8">
    <source>
        <dbReference type="EMBL" id="TXS95249.1"/>
    </source>
</evidence>
<proteinExistence type="predicted"/>
<evidence type="ECO:0000256" key="4">
    <source>
        <dbReference type="ARBA" id="ARBA00023136"/>
    </source>
</evidence>
<keyword evidence="3 6" id="KW-1133">Transmembrane helix</keyword>
<evidence type="ECO:0000256" key="5">
    <source>
        <dbReference type="SAM" id="MobiDB-lite"/>
    </source>
</evidence>
<sequence length="248" mass="26638">MSEREQEQEQEQPPVAPGSTTTFDIHQVIEQAKQVLTNPAGFYQGMARSGGFLEPVIFAAVMAAAAGVIAAILSLFASNVGMLAAGFAGIVIYPIFTVIGGFIGSAILFVIWKLMGSEQDYEAAFRCWSAATSLYPVAALLAILPYLGIIVTVAWGTYLMIEASVAVHSRERRSAMIVFGVLGGLMLISNVSSEYAARQMQDRMENFSRQFENGDITPEEAGRKMGEFLKGLEDGAGRNADTSSDTSE</sequence>
<name>A0A5C9A595_9GAMM</name>
<feature type="region of interest" description="Disordered" evidence="5">
    <location>
        <begin position="1"/>
        <end position="20"/>
    </location>
</feature>
<feature type="transmembrane region" description="Helical" evidence="6">
    <location>
        <begin position="175"/>
        <end position="197"/>
    </location>
</feature>
<evidence type="ECO:0000313" key="9">
    <source>
        <dbReference type="Proteomes" id="UP000321039"/>
    </source>
</evidence>
<dbReference type="RefSeq" id="WP_148067160.1">
    <property type="nucleotide sequence ID" value="NZ_VRZA01000002.1"/>
</dbReference>
<feature type="transmembrane region" description="Helical" evidence="6">
    <location>
        <begin position="56"/>
        <end position="77"/>
    </location>
</feature>
<keyword evidence="9" id="KW-1185">Reference proteome</keyword>
<keyword evidence="4 6" id="KW-0472">Membrane</keyword>
<evidence type="ECO:0000256" key="1">
    <source>
        <dbReference type="ARBA" id="ARBA00004141"/>
    </source>
</evidence>
<evidence type="ECO:0000256" key="6">
    <source>
        <dbReference type="SAM" id="Phobius"/>
    </source>
</evidence>
<keyword evidence="2 6" id="KW-0812">Transmembrane</keyword>
<evidence type="ECO:0000259" key="7">
    <source>
        <dbReference type="Pfam" id="PF04893"/>
    </source>
</evidence>
<organism evidence="8 9">
    <name type="scientific">Parahaliea maris</name>
    <dbReference type="NCBI Taxonomy" id="2716870"/>
    <lineage>
        <taxon>Bacteria</taxon>
        <taxon>Pseudomonadati</taxon>
        <taxon>Pseudomonadota</taxon>
        <taxon>Gammaproteobacteria</taxon>
        <taxon>Cellvibrionales</taxon>
        <taxon>Halieaceae</taxon>
        <taxon>Parahaliea</taxon>
    </lineage>
</organism>
<dbReference type="Proteomes" id="UP000321039">
    <property type="component" value="Unassembled WGS sequence"/>
</dbReference>
<accession>A0A5C9A595</accession>
<dbReference type="AlphaFoldDB" id="A0A5C9A595"/>
<dbReference type="GO" id="GO:0016020">
    <property type="term" value="C:membrane"/>
    <property type="evidence" value="ECO:0007669"/>
    <property type="project" value="UniProtKB-SubCell"/>
</dbReference>
<evidence type="ECO:0000256" key="3">
    <source>
        <dbReference type="ARBA" id="ARBA00022989"/>
    </source>
</evidence>
<feature type="domain" description="Yip1" evidence="7">
    <location>
        <begin position="33"/>
        <end position="188"/>
    </location>
</feature>
<reference evidence="8 9" key="1">
    <citation type="submission" date="2019-08" db="EMBL/GenBank/DDBJ databases">
        <title>Parahaliea maris sp. nov., isolated from the surface seawater.</title>
        <authorList>
            <person name="Liu Y."/>
        </authorList>
    </citation>
    <scope>NUCLEOTIDE SEQUENCE [LARGE SCALE GENOMIC DNA]</scope>
    <source>
        <strain evidence="8 9">HSLHS9</strain>
    </source>
</reference>
<feature type="transmembrane region" description="Helical" evidence="6">
    <location>
        <begin position="83"/>
        <end position="112"/>
    </location>
</feature>
<protein>
    <recommendedName>
        <fullName evidence="7">Yip1 domain-containing protein</fullName>
    </recommendedName>
</protein>
<dbReference type="Pfam" id="PF04893">
    <property type="entry name" value="Yip1"/>
    <property type="match status" value="1"/>
</dbReference>
<evidence type="ECO:0000256" key="2">
    <source>
        <dbReference type="ARBA" id="ARBA00022692"/>
    </source>
</evidence>
<dbReference type="InterPro" id="IPR006977">
    <property type="entry name" value="Yip1_dom"/>
</dbReference>
<feature type="transmembrane region" description="Helical" evidence="6">
    <location>
        <begin position="133"/>
        <end position="155"/>
    </location>
</feature>
<comment type="subcellular location">
    <subcellularLocation>
        <location evidence="1">Membrane</location>
        <topology evidence="1">Multi-pass membrane protein</topology>
    </subcellularLocation>
</comment>
<gene>
    <name evidence="8" type="ORF">FV139_04940</name>
</gene>
<comment type="caution">
    <text evidence="8">The sequence shown here is derived from an EMBL/GenBank/DDBJ whole genome shotgun (WGS) entry which is preliminary data.</text>
</comment>